<feature type="region of interest" description="Disordered" evidence="3">
    <location>
        <begin position="246"/>
        <end position="270"/>
    </location>
</feature>
<evidence type="ECO:0000259" key="4">
    <source>
        <dbReference type="SMART" id="SM01043"/>
    </source>
</evidence>
<dbReference type="Gene3D" id="3.40.50.300">
    <property type="entry name" value="P-loop containing nucleotide triphosphate hydrolases"/>
    <property type="match status" value="1"/>
</dbReference>
<dbReference type="SMART" id="SM00028">
    <property type="entry name" value="TPR"/>
    <property type="match status" value="6"/>
</dbReference>
<dbReference type="Gene3D" id="1.25.40.10">
    <property type="entry name" value="Tetratricopeptide repeat domain"/>
    <property type="match status" value="2"/>
</dbReference>
<keyword evidence="5" id="KW-0238">DNA-binding</keyword>
<evidence type="ECO:0000313" key="6">
    <source>
        <dbReference type="Proteomes" id="UP000517916"/>
    </source>
</evidence>
<feature type="region of interest" description="Disordered" evidence="3">
    <location>
        <begin position="978"/>
        <end position="1005"/>
    </location>
</feature>
<dbReference type="EMBL" id="JACJID010000008">
    <property type="protein sequence ID" value="MBA8930933.1"/>
    <property type="molecule type" value="Genomic_DNA"/>
</dbReference>
<dbReference type="Pfam" id="PF13424">
    <property type="entry name" value="TPR_12"/>
    <property type="match status" value="2"/>
</dbReference>
<dbReference type="RefSeq" id="WP_182840165.1">
    <property type="nucleotide sequence ID" value="NZ_BAAABQ010000031.1"/>
</dbReference>
<dbReference type="SUPFAM" id="SSF52540">
    <property type="entry name" value="P-loop containing nucleoside triphosphate hydrolases"/>
    <property type="match status" value="1"/>
</dbReference>
<organism evidence="5 6">
    <name type="scientific">Kutzneria viridogrisea</name>
    <dbReference type="NCBI Taxonomy" id="47990"/>
    <lineage>
        <taxon>Bacteria</taxon>
        <taxon>Bacillati</taxon>
        <taxon>Actinomycetota</taxon>
        <taxon>Actinomycetes</taxon>
        <taxon>Pseudonocardiales</taxon>
        <taxon>Pseudonocardiaceae</taxon>
        <taxon>Kutzneria</taxon>
    </lineage>
</organism>
<reference evidence="5 6" key="1">
    <citation type="submission" date="2020-08" db="EMBL/GenBank/DDBJ databases">
        <title>Genomic Encyclopedia of Archaeal and Bacterial Type Strains, Phase II (KMG-II): from individual species to whole genera.</title>
        <authorList>
            <person name="Goeker M."/>
        </authorList>
    </citation>
    <scope>NUCLEOTIDE SEQUENCE [LARGE SCALE GENOMIC DNA]</scope>
    <source>
        <strain evidence="5 6">DSM 43850</strain>
    </source>
</reference>
<sequence length="1005" mass="110272">MILGPTQLRVGSELVNLGTAKQRAALTVLLFEAGQPVGIDMLVGELWPDKSFDQVRGNLQALISRLRQVLSRAGVPGGIAHTGTSYRLELDPLLVDYHRFRSLAANARIAAAGQDHAGARAQLEEGFGLWHGRPLDQLRGPWADQCREQIEAFDRLPACYTLVDCQLSLGDHTAALRTLQPLTRTYEHDQILALQWMRALRGLGRSPEATGFYHQFQRRLAQEYGAAPGEQLRELYLALLREQDQPEAGAPAHPGSGAAGNSPVPRQVPRPVAHFTGRRKMLARLDTMLDAPQEAGYRPVVALHGMPGVGKSALAAYWANLRQDRFPDGQLFIDLRGYGPAEPMAADDALAILLASLGVPQSEMPKTRAERQVRLNNALSGKRMLIFLDNARDSTQVRPLLAATPNCFGLITSRTRLRGLSIHDQVQVLDLPTLTRNESVALLVAELGEERAGQDEAALRTVAELTAGLPLGLRIVTQQIADRPHTTLAELTNELQVHEGLGVLGTQEDSDDDTATLSVAFSWSYQALPPGTARAFRLLGLHPGTDFSPEAAGALLDQGQGEIAAILRSLAKMNLLQPGTGRRHRLHDLLHGYAGDLVHHEESEQDRRAAVRRLLDWYVVSMATGNRLLNPSGATIPDLPGAEQVPAMTFDGEEQVVAWCTTEAANLTAAVQSAHRHGLHGHAWRLAANVHEVFERLGYYDKLIVSHRTALDSARTEGESEAECGTLNNLGVIQYRLERHDEARATLQEALGTAFSGEHRELTGVVLHNLASVHLALRNATTAVDLYKQAIHLFRTIGNQYIEATTLDQLANSYRLLGRDDLALVHYSRALEIRREVGHLRGQGTTLTELAKLHHEHGENDHALRVCLQALEIHERSGDRIRTAEALTVAAEIYYDLGSFEQSAAQAEQALPLARGLGSVPGEAQVLRILGLALAAQGDVQLAERMWAEATAMLARRGTPEDDPLLVHLRSLTRVRRRVSDQWTRNPHRPAEDHQDERRTGTTGI</sequence>
<protein>
    <submittedName>
        <fullName evidence="5">DNA-binding SARP family transcriptional activator</fullName>
    </submittedName>
</protein>
<feature type="compositionally biased region" description="Low complexity" evidence="3">
    <location>
        <begin position="246"/>
        <end position="263"/>
    </location>
</feature>
<comment type="caution">
    <text evidence="5">The sequence shown here is derived from an EMBL/GenBank/DDBJ whole genome shotgun (WGS) entry which is preliminary data.</text>
</comment>
<keyword evidence="2" id="KW-0804">Transcription</keyword>
<dbReference type="InterPro" id="IPR011990">
    <property type="entry name" value="TPR-like_helical_dom_sf"/>
</dbReference>
<feature type="domain" description="Bacterial transcriptional activator" evidence="4">
    <location>
        <begin position="95"/>
        <end position="240"/>
    </location>
</feature>
<dbReference type="Gene3D" id="1.10.10.10">
    <property type="entry name" value="Winged helix-like DNA-binding domain superfamily/Winged helix DNA-binding domain"/>
    <property type="match status" value="1"/>
</dbReference>
<dbReference type="Pfam" id="PF00931">
    <property type="entry name" value="NB-ARC"/>
    <property type="match status" value="1"/>
</dbReference>
<dbReference type="InterPro" id="IPR027417">
    <property type="entry name" value="P-loop_NTPase"/>
</dbReference>
<dbReference type="InterPro" id="IPR016032">
    <property type="entry name" value="Sig_transdc_resp-reg_C-effctor"/>
</dbReference>
<keyword evidence="6" id="KW-1185">Reference proteome</keyword>
<dbReference type="InterPro" id="IPR019734">
    <property type="entry name" value="TPR_rpt"/>
</dbReference>
<gene>
    <name evidence="5" type="ORF">BC739_008180</name>
</gene>
<dbReference type="InterPro" id="IPR005158">
    <property type="entry name" value="BTAD"/>
</dbReference>
<accession>A0ABR6BVI0</accession>
<dbReference type="GO" id="GO:0003677">
    <property type="term" value="F:DNA binding"/>
    <property type="evidence" value="ECO:0007669"/>
    <property type="project" value="UniProtKB-KW"/>
</dbReference>
<dbReference type="InterPro" id="IPR036388">
    <property type="entry name" value="WH-like_DNA-bd_sf"/>
</dbReference>
<evidence type="ECO:0000256" key="2">
    <source>
        <dbReference type="ARBA" id="ARBA00023163"/>
    </source>
</evidence>
<dbReference type="InterPro" id="IPR051677">
    <property type="entry name" value="AfsR-DnrI-RedD_regulator"/>
</dbReference>
<evidence type="ECO:0000256" key="1">
    <source>
        <dbReference type="ARBA" id="ARBA00023015"/>
    </source>
</evidence>
<dbReference type="PRINTS" id="PR00364">
    <property type="entry name" value="DISEASERSIST"/>
</dbReference>
<dbReference type="SMART" id="SM01043">
    <property type="entry name" value="BTAD"/>
    <property type="match status" value="1"/>
</dbReference>
<dbReference type="PANTHER" id="PTHR35807">
    <property type="entry name" value="TRANSCRIPTIONAL REGULATOR REDD-RELATED"/>
    <property type="match status" value="1"/>
</dbReference>
<dbReference type="Proteomes" id="UP000517916">
    <property type="component" value="Unassembled WGS sequence"/>
</dbReference>
<dbReference type="SUPFAM" id="SSF48452">
    <property type="entry name" value="TPR-like"/>
    <property type="match status" value="3"/>
</dbReference>
<dbReference type="Pfam" id="PF03704">
    <property type="entry name" value="BTAD"/>
    <property type="match status" value="1"/>
</dbReference>
<dbReference type="InterPro" id="IPR002182">
    <property type="entry name" value="NB-ARC"/>
</dbReference>
<evidence type="ECO:0000256" key="3">
    <source>
        <dbReference type="SAM" id="MobiDB-lite"/>
    </source>
</evidence>
<feature type="compositionally biased region" description="Basic and acidic residues" evidence="3">
    <location>
        <begin position="989"/>
        <end position="1005"/>
    </location>
</feature>
<proteinExistence type="predicted"/>
<dbReference type="SUPFAM" id="SSF46894">
    <property type="entry name" value="C-terminal effector domain of the bipartite response regulators"/>
    <property type="match status" value="1"/>
</dbReference>
<dbReference type="PANTHER" id="PTHR35807:SF1">
    <property type="entry name" value="TRANSCRIPTIONAL REGULATOR REDD"/>
    <property type="match status" value="1"/>
</dbReference>
<keyword evidence="1" id="KW-0805">Transcription regulation</keyword>
<name>A0ABR6BVI0_9PSEU</name>
<evidence type="ECO:0000313" key="5">
    <source>
        <dbReference type="EMBL" id="MBA8930933.1"/>
    </source>
</evidence>